<evidence type="ECO:0000313" key="12">
    <source>
        <dbReference type="Proteomes" id="UP000000771"/>
    </source>
</evidence>
<evidence type="ECO:0000256" key="3">
    <source>
        <dbReference type="ARBA" id="ARBA00022801"/>
    </source>
</evidence>
<feature type="active site" evidence="7">
    <location>
        <position position="161"/>
    </location>
</feature>
<evidence type="ECO:0000256" key="2">
    <source>
        <dbReference type="ARBA" id="ARBA00022729"/>
    </source>
</evidence>
<name>C7LZN0_ACIFD</name>
<sequence>MPRALSRRRRLRQRRAVTLGAVTVAIVAGTGVIDAALTLDPSIRVTPRHVSGVRAPTAPPITFKHGVQSATVIPALGSGSLEASPHERPVPIASLAKLMTALIVVRRHPLGSTASGPTLTMTPADVILSDVDVAEDQSTVPITAGERLNERQLLEALLVRSANNIATILATWVAGSESAFVATMNATARTMGLTGTHFADASGFNKATVSTARDVAIVTARVEDNPTLAAIASEHAVTLPGAGTLPNIIQAIGTGDVVGVKSGFTIWSGGCASIAVRTPTPVGELTSVGVVIGEQGYASLARAARRAQALATTAAARVASERIIDTRELVGWARAPWRAAPIPIVAARSVRVLLWPATEASVRIALRPPALPAPRGRAVGEIVVTTPTTTITVPAILTASLGTPSFGWRLTHAL</sequence>
<dbReference type="InterPro" id="IPR012338">
    <property type="entry name" value="Beta-lactam/transpept-like"/>
</dbReference>
<comment type="similarity">
    <text evidence="1 9">Belongs to the peptidase S11 family.</text>
</comment>
<dbReference type="GO" id="GO:0009002">
    <property type="term" value="F:serine-type D-Ala-D-Ala carboxypeptidase activity"/>
    <property type="evidence" value="ECO:0007669"/>
    <property type="project" value="InterPro"/>
</dbReference>
<dbReference type="InterPro" id="IPR018044">
    <property type="entry name" value="Peptidase_S11"/>
</dbReference>
<dbReference type="STRING" id="525909.Afer_1257"/>
<dbReference type="GO" id="GO:0009252">
    <property type="term" value="P:peptidoglycan biosynthetic process"/>
    <property type="evidence" value="ECO:0007669"/>
    <property type="project" value="UniProtKB-KW"/>
</dbReference>
<dbReference type="KEGG" id="afo:Afer_1257"/>
<keyword evidence="4" id="KW-0133">Cell shape</keyword>
<dbReference type="RefSeq" id="WP_015798674.1">
    <property type="nucleotide sequence ID" value="NC_013124.1"/>
</dbReference>
<dbReference type="Gene3D" id="3.40.710.10">
    <property type="entry name" value="DD-peptidase/beta-lactamase superfamily"/>
    <property type="match status" value="1"/>
</dbReference>
<organism evidence="11 12">
    <name type="scientific">Acidimicrobium ferrooxidans (strain DSM 10331 / JCM 15462 / NBRC 103882 / ICP)</name>
    <dbReference type="NCBI Taxonomy" id="525909"/>
    <lineage>
        <taxon>Bacteria</taxon>
        <taxon>Bacillati</taxon>
        <taxon>Actinomycetota</taxon>
        <taxon>Acidimicrobiia</taxon>
        <taxon>Acidimicrobiales</taxon>
        <taxon>Acidimicrobiaceae</taxon>
        <taxon>Acidimicrobium</taxon>
    </lineage>
</organism>
<dbReference type="Pfam" id="PF00768">
    <property type="entry name" value="Peptidase_S11"/>
    <property type="match status" value="1"/>
</dbReference>
<feature type="active site" description="Acyl-ester intermediate" evidence="7">
    <location>
        <position position="94"/>
    </location>
</feature>
<protein>
    <submittedName>
        <fullName evidence="11">Peptidase S11 D-alanyl-D-alanine carboxypeptidase 1</fullName>
    </submittedName>
</protein>
<keyword evidence="2" id="KW-0732">Signal</keyword>
<dbReference type="GO" id="GO:0071555">
    <property type="term" value="P:cell wall organization"/>
    <property type="evidence" value="ECO:0007669"/>
    <property type="project" value="UniProtKB-KW"/>
</dbReference>
<dbReference type="PANTHER" id="PTHR21581">
    <property type="entry name" value="D-ALANYL-D-ALANINE CARBOXYPEPTIDASE"/>
    <property type="match status" value="1"/>
</dbReference>
<keyword evidence="11" id="KW-0645">Protease</keyword>
<evidence type="ECO:0000256" key="6">
    <source>
        <dbReference type="ARBA" id="ARBA00023316"/>
    </source>
</evidence>
<evidence type="ECO:0000256" key="9">
    <source>
        <dbReference type="RuleBase" id="RU004016"/>
    </source>
</evidence>
<evidence type="ECO:0000256" key="1">
    <source>
        <dbReference type="ARBA" id="ARBA00007164"/>
    </source>
</evidence>
<reference evidence="11 12" key="1">
    <citation type="journal article" date="2009" name="Stand. Genomic Sci.">
        <title>Complete genome sequence of Acidimicrobium ferrooxidans type strain (ICP).</title>
        <authorList>
            <person name="Clum A."/>
            <person name="Nolan M."/>
            <person name="Lang E."/>
            <person name="Glavina Del Rio T."/>
            <person name="Tice H."/>
            <person name="Copeland A."/>
            <person name="Cheng J.F."/>
            <person name="Lucas S."/>
            <person name="Chen F."/>
            <person name="Bruce D."/>
            <person name="Goodwin L."/>
            <person name="Pitluck S."/>
            <person name="Ivanova N."/>
            <person name="Mavrommatis K."/>
            <person name="Mikhailova N."/>
            <person name="Pati A."/>
            <person name="Chen A."/>
            <person name="Palaniappan K."/>
            <person name="Goker M."/>
            <person name="Spring S."/>
            <person name="Land M."/>
            <person name="Hauser L."/>
            <person name="Chang Y.J."/>
            <person name="Jeffries C.C."/>
            <person name="Chain P."/>
            <person name="Bristow J."/>
            <person name="Eisen J.A."/>
            <person name="Markowitz V."/>
            <person name="Hugenholtz P."/>
            <person name="Kyrpides N.C."/>
            <person name="Klenk H.P."/>
            <person name="Lapidus A."/>
        </authorList>
    </citation>
    <scope>NUCLEOTIDE SEQUENCE [LARGE SCALE GENOMIC DNA]</scope>
    <source>
        <strain evidence="12">DSM 10331 / JCM 15462 / NBRC 103882 / ICP</strain>
    </source>
</reference>
<dbReference type="SUPFAM" id="SSF56601">
    <property type="entry name" value="beta-lactamase/transpeptidase-like"/>
    <property type="match status" value="1"/>
</dbReference>
<accession>C7LZN0</accession>
<feature type="active site" description="Proton acceptor" evidence="7">
    <location>
        <position position="97"/>
    </location>
</feature>
<keyword evidence="6" id="KW-0961">Cell wall biogenesis/degradation</keyword>
<keyword evidence="3" id="KW-0378">Hydrolase</keyword>
<proteinExistence type="inferred from homology"/>
<dbReference type="Proteomes" id="UP000000771">
    <property type="component" value="Chromosome"/>
</dbReference>
<evidence type="ECO:0000256" key="8">
    <source>
        <dbReference type="PIRSR" id="PIRSR618044-2"/>
    </source>
</evidence>
<dbReference type="HOGENOM" id="CLU_011372_1_0_11"/>
<dbReference type="GO" id="GO:0006508">
    <property type="term" value="P:proteolysis"/>
    <property type="evidence" value="ECO:0007669"/>
    <property type="project" value="InterPro"/>
</dbReference>
<feature type="binding site" evidence="8">
    <location>
        <position position="261"/>
    </location>
    <ligand>
        <name>substrate</name>
    </ligand>
</feature>
<dbReference type="InterPro" id="IPR001967">
    <property type="entry name" value="Peptidase_S11_N"/>
</dbReference>
<evidence type="ECO:0000256" key="7">
    <source>
        <dbReference type="PIRSR" id="PIRSR618044-1"/>
    </source>
</evidence>
<dbReference type="GO" id="GO:0008360">
    <property type="term" value="P:regulation of cell shape"/>
    <property type="evidence" value="ECO:0007669"/>
    <property type="project" value="UniProtKB-KW"/>
</dbReference>
<evidence type="ECO:0000313" key="11">
    <source>
        <dbReference type="EMBL" id="ACU54188.1"/>
    </source>
</evidence>
<keyword evidence="12" id="KW-1185">Reference proteome</keyword>
<dbReference type="PRINTS" id="PR00725">
    <property type="entry name" value="DADACBPTASE1"/>
</dbReference>
<keyword evidence="11" id="KW-0121">Carboxypeptidase</keyword>
<evidence type="ECO:0000259" key="10">
    <source>
        <dbReference type="Pfam" id="PF00768"/>
    </source>
</evidence>
<evidence type="ECO:0000256" key="4">
    <source>
        <dbReference type="ARBA" id="ARBA00022960"/>
    </source>
</evidence>
<dbReference type="PANTHER" id="PTHR21581:SF33">
    <property type="entry name" value="D-ALANYL-D-ALANINE CARBOXYPEPTIDASE DACB"/>
    <property type="match status" value="1"/>
</dbReference>
<keyword evidence="5" id="KW-0573">Peptidoglycan synthesis</keyword>
<evidence type="ECO:0000256" key="5">
    <source>
        <dbReference type="ARBA" id="ARBA00022984"/>
    </source>
</evidence>
<feature type="domain" description="Peptidase S11 D-alanyl-D-alanine carboxypeptidase A N-terminal" evidence="10">
    <location>
        <begin position="81"/>
        <end position="271"/>
    </location>
</feature>
<gene>
    <name evidence="11" type="ordered locus">Afer_1257</name>
</gene>
<dbReference type="eggNOG" id="COG1686">
    <property type="taxonomic scope" value="Bacteria"/>
</dbReference>
<dbReference type="EMBL" id="CP001631">
    <property type="protein sequence ID" value="ACU54188.1"/>
    <property type="molecule type" value="Genomic_DNA"/>
</dbReference>
<dbReference type="OrthoDB" id="5241551at2"/>
<dbReference type="AlphaFoldDB" id="C7LZN0"/>